<sequence>MQWGGVAVCSKCGHSLCSCGTVYKGEREKYWYLSCTHQRQDIANPCQGVRIRYTDLVELGRRDEACGNPFF</sequence>
<protein>
    <submittedName>
        <fullName evidence="1">Uncharacterized protein</fullName>
    </submittedName>
</protein>
<proteinExistence type="predicted"/>
<dbReference type="AlphaFoldDB" id="A0A0H5Q3W2"/>
<organism evidence="1">
    <name type="scientific">uncultured prokaryote</name>
    <dbReference type="NCBI Taxonomy" id="198431"/>
    <lineage>
        <taxon>unclassified sequences</taxon>
        <taxon>environmental samples</taxon>
    </lineage>
</organism>
<reference evidence="1" key="2">
    <citation type="submission" date="2015-07" db="EMBL/GenBank/DDBJ databases">
        <title>Plasmids, circular viruses and viroids from rat gut.</title>
        <authorList>
            <person name="Jorgensen T.J."/>
            <person name="Hansen M.A."/>
            <person name="Xu Z."/>
            <person name="Tabak M.A."/>
            <person name="Sorensen S.J."/>
            <person name="Hansen L.H."/>
        </authorList>
    </citation>
    <scope>NUCLEOTIDE SEQUENCE</scope>
    <source>
        <strain evidence="1">RGFK0920</strain>
    </source>
</reference>
<name>A0A0H5Q3W2_9ZZZZ</name>
<accession>A0A0H5Q3W2</accession>
<reference evidence="1" key="1">
    <citation type="submission" date="2015-06" db="EMBL/GenBank/DDBJ databases">
        <authorList>
            <person name="Joergensen T."/>
        </authorList>
    </citation>
    <scope>NUCLEOTIDE SEQUENCE</scope>
    <source>
        <strain evidence="1">RGFK0920</strain>
    </source>
</reference>
<evidence type="ECO:0000313" key="1">
    <source>
        <dbReference type="EMBL" id="CRY96094.1"/>
    </source>
</evidence>
<dbReference type="EMBL" id="LN853519">
    <property type="protein sequence ID" value="CRY96094.1"/>
    <property type="molecule type" value="Genomic_DNA"/>
</dbReference>